<reference evidence="2" key="1">
    <citation type="journal article" date="2020" name="Fungal Divers.">
        <title>Resolving the Mortierellaceae phylogeny through synthesis of multi-gene phylogenetics and phylogenomics.</title>
        <authorList>
            <person name="Vandepol N."/>
            <person name="Liber J."/>
            <person name="Desiro A."/>
            <person name="Na H."/>
            <person name="Kennedy M."/>
            <person name="Barry K."/>
            <person name="Grigoriev I.V."/>
            <person name="Miller A.N."/>
            <person name="O'Donnell K."/>
            <person name="Stajich J.E."/>
            <person name="Bonito G."/>
        </authorList>
    </citation>
    <scope>NUCLEOTIDE SEQUENCE</scope>
    <source>
        <strain evidence="2">MES-2147</strain>
    </source>
</reference>
<feature type="compositionally biased region" description="Low complexity" evidence="1">
    <location>
        <begin position="87"/>
        <end position="101"/>
    </location>
</feature>
<dbReference type="PANTHER" id="PTHR47793">
    <property type="entry name" value="HISTONE DEACETYLASE COMPLEX SUBUNIT CTI6"/>
    <property type="match status" value="1"/>
</dbReference>
<accession>A0A9P6IWE3</accession>
<feature type="compositionally biased region" description="Polar residues" evidence="1">
    <location>
        <begin position="187"/>
        <end position="204"/>
    </location>
</feature>
<evidence type="ECO:0000256" key="1">
    <source>
        <dbReference type="SAM" id="MobiDB-lite"/>
    </source>
</evidence>
<feature type="compositionally biased region" description="Basic and acidic residues" evidence="1">
    <location>
        <begin position="347"/>
        <end position="356"/>
    </location>
</feature>
<dbReference type="AlphaFoldDB" id="A0A9P6IWE3"/>
<keyword evidence="3" id="KW-1185">Reference proteome</keyword>
<dbReference type="OrthoDB" id="79252at2759"/>
<protein>
    <submittedName>
        <fullName evidence="2">Uncharacterized protein</fullName>
    </submittedName>
</protein>
<feature type="compositionally biased region" description="Basic and acidic residues" evidence="1">
    <location>
        <begin position="53"/>
        <end position="86"/>
    </location>
</feature>
<feature type="compositionally biased region" description="Polar residues" evidence="1">
    <location>
        <begin position="254"/>
        <end position="273"/>
    </location>
</feature>
<feature type="region of interest" description="Disordered" evidence="1">
    <location>
        <begin position="17"/>
        <end position="287"/>
    </location>
</feature>
<dbReference type="InterPro" id="IPR053051">
    <property type="entry name" value="HDAC_complex_subunit"/>
</dbReference>
<feature type="region of interest" description="Disordered" evidence="1">
    <location>
        <begin position="368"/>
        <end position="422"/>
    </location>
</feature>
<feature type="compositionally biased region" description="Polar residues" evidence="1">
    <location>
        <begin position="219"/>
        <end position="242"/>
    </location>
</feature>
<feature type="compositionally biased region" description="Basic and acidic residues" evidence="1">
    <location>
        <begin position="137"/>
        <end position="153"/>
    </location>
</feature>
<dbReference type="PANTHER" id="PTHR47793:SF1">
    <property type="entry name" value="HISTONE DEACETYLASE COMPLEX SUBUNIT CTI6"/>
    <property type="match status" value="1"/>
</dbReference>
<sequence length="422" mass="46521">MNSKEASIPMDLMLAQQKWNEEHQDELDEEFTMRLPIKRRRKTESSNADLNDDIFKAHESSKVKDSETTVDKKDKSGKLPSNDHDSAATSPGSSPSTSPKSHTSHNGRMGSKKSSTIRSASKPRSRSNSPGSNGADSHAHQHDQEPTNEDEIKQTPVANDMSPSTKRRKANMLSGVADSAEERSDVYPSSTKNRSTSRQSSKKNTSNEEHYDSSYDPISPSNSNNFHSNMPSVPSPSLSFKRSFSKRGGDRCQRNGNGSQHSTPTPNSEGTPQPTLPAPATVRYPSSKMTIQEMTKRAKQLLEYISRVQIDLADRKNKSGSASPTEESHTAIRHDCVPSSAIHHHRRDSDVKEFHRRDSDVKEFHLPPASASHATIHDDSQVCPDLSRSSMDSTASSVEGLHEPTSPQDVKMPINELGMTAK</sequence>
<proteinExistence type="predicted"/>
<dbReference type="Proteomes" id="UP000749646">
    <property type="component" value="Unassembled WGS sequence"/>
</dbReference>
<comment type="caution">
    <text evidence="2">The sequence shown here is derived from an EMBL/GenBank/DDBJ whole genome shotgun (WGS) entry which is preliminary data.</text>
</comment>
<feature type="compositionally biased region" description="Polar residues" evidence="1">
    <location>
        <begin position="126"/>
        <end position="135"/>
    </location>
</feature>
<evidence type="ECO:0000313" key="3">
    <source>
        <dbReference type="Proteomes" id="UP000749646"/>
    </source>
</evidence>
<dbReference type="EMBL" id="JAAAHW010007135">
    <property type="protein sequence ID" value="KAF9950893.1"/>
    <property type="molecule type" value="Genomic_DNA"/>
</dbReference>
<feature type="region of interest" description="Disordered" evidence="1">
    <location>
        <begin position="311"/>
        <end position="356"/>
    </location>
</feature>
<feature type="non-terminal residue" evidence="2">
    <location>
        <position position="422"/>
    </location>
</feature>
<name>A0A9P6IWE3_9FUNG</name>
<feature type="compositionally biased region" description="Polar residues" evidence="1">
    <location>
        <begin position="387"/>
        <end position="397"/>
    </location>
</feature>
<feature type="compositionally biased region" description="Basic and acidic residues" evidence="1">
    <location>
        <begin position="326"/>
        <end position="336"/>
    </location>
</feature>
<evidence type="ECO:0000313" key="2">
    <source>
        <dbReference type="EMBL" id="KAF9950893.1"/>
    </source>
</evidence>
<gene>
    <name evidence="2" type="ORF">BGZ65_006301</name>
</gene>
<organism evidence="2 3">
    <name type="scientific">Modicella reniformis</name>
    <dbReference type="NCBI Taxonomy" id="1440133"/>
    <lineage>
        <taxon>Eukaryota</taxon>
        <taxon>Fungi</taxon>
        <taxon>Fungi incertae sedis</taxon>
        <taxon>Mucoromycota</taxon>
        <taxon>Mortierellomycotina</taxon>
        <taxon>Mortierellomycetes</taxon>
        <taxon>Mortierellales</taxon>
        <taxon>Mortierellaceae</taxon>
        <taxon>Modicella</taxon>
    </lineage>
</organism>